<proteinExistence type="predicted"/>
<reference evidence="1 2" key="1">
    <citation type="journal article" date="2019" name="Sci. Rep.">
        <title>A high-quality genome of Eragrostis curvula grass provides insights into Poaceae evolution and supports new strategies to enhance forage quality.</title>
        <authorList>
            <person name="Carballo J."/>
            <person name="Santos B.A.C.M."/>
            <person name="Zappacosta D."/>
            <person name="Garbus I."/>
            <person name="Selva J.P."/>
            <person name="Gallo C.A."/>
            <person name="Diaz A."/>
            <person name="Albertini E."/>
            <person name="Caccamo M."/>
            <person name="Echenique V."/>
        </authorList>
    </citation>
    <scope>NUCLEOTIDE SEQUENCE [LARGE SCALE GENOMIC DNA]</scope>
    <source>
        <strain evidence="2">cv. Victoria</strain>
        <tissue evidence="1">Leaf</tissue>
    </source>
</reference>
<name>A0A5J9SHU0_9POAL</name>
<sequence>MAGEVLQLGEGHGTAAAPAMRSSSLPPNVGHLLDLWFICWSVPAHRKRKMTRAGQGRSERARAAELAAAGGRARDRRIRRGKLLRSPTCARTRAGSEQAVAGGKRGLQRSDGRLLHLGARDEAVASPGDGAPVSWLKRGDFCKIAITETAQVTSSAAAVDNDQRKRCGPIDKPSQLNLRSTSAGVAVIHLEKNA</sequence>
<protein>
    <submittedName>
        <fullName evidence="1">Uncharacterized protein</fullName>
    </submittedName>
</protein>
<dbReference type="AlphaFoldDB" id="A0A5J9SHU0"/>
<dbReference type="Proteomes" id="UP000324897">
    <property type="component" value="Unassembled WGS sequence"/>
</dbReference>
<comment type="caution">
    <text evidence="1">The sequence shown here is derived from an EMBL/GenBank/DDBJ whole genome shotgun (WGS) entry which is preliminary data.</text>
</comment>
<keyword evidence="2" id="KW-1185">Reference proteome</keyword>
<dbReference type="EMBL" id="RWGY01000860">
    <property type="protein sequence ID" value="TVT98423.1"/>
    <property type="molecule type" value="Genomic_DNA"/>
</dbReference>
<dbReference type="Gramene" id="TVT98423">
    <property type="protein sequence ID" value="TVT98423"/>
    <property type="gene ID" value="EJB05_56284"/>
</dbReference>
<feature type="non-terminal residue" evidence="1">
    <location>
        <position position="1"/>
    </location>
</feature>
<evidence type="ECO:0000313" key="2">
    <source>
        <dbReference type="Proteomes" id="UP000324897"/>
    </source>
</evidence>
<evidence type="ECO:0000313" key="1">
    <source>
        <dbReference type="EMBL" id="TVT98423.1"/>
    </source>
</evidence>
<organism evidence="1 2">
    <name type="scientific">Eragrostis curvula</name>
    <name type="common">weeping love grass</name>
    <dbReference type="NCBI Taxonomy" id="38414"/>
    <lineage>
        <taxon>Eukaryota</taxon>
        <taxon>Viridiplantae</taxon>
        <taxon>Streptophyta</taxon>
        <taxon>Embryophyta</taxon>
        <taxon>Tracheophyta</taxon>
        <taxon>Spermatophyta</taxon>
        <taxon>Magnoliopsida</taxon>
        <taxon>Liliopsida</taxon>
        <taxon>Poales</taxon>
        <taxon>Poaceae</taxon>
        <taxon>PACMAD clade</taxon>
        <taxon>Chloridoideae</taxon>
        <taxon>Eragrostideae</taxon>
        <taxon>Eragrostidinae</taxon>
        <taxon>Eragrostis</taxon>
    </lineage>
</organism>
<gene>
    <name evidence="1" type="ORF">EJB05_56284</name>
</gene>
<accession>A0A5J9SHU0</accession>